<reference evidence="1 2" key="1">
    <citation type="submission" date="2018-01" db="EMBL/GenBank/DDBJ databases">
        <title>Genome sequence of the PGP bacterium Paenibacillus illinoisensis E3.</title>
        <authorList>
            <person name="Rolli E."/>
            <person name="Marasco R."/>
            <person name="Bessem C."/>
            <person name="Michoud G."/>
            <person name="Gaiarsa S."/>
            <person name="Borin S."/>
            <person name="Daffonchio D."/>
        </authorList>
    </citation>
    <scope>NUCLEOTIDE SEQUENCE [LARGE SCALE GENOMIC DNA]</scope>
    <source>
        <strain evidence="1 2">E3</strain>
    </source>
</reference>
<accession>A0A2W0CLW7</accession>
<protein>
    <submittedName>
        <fullName evidence="1">Uncharacterized protein</fullName>
    </submittedName>
</protein>
<gene>
    <name evidence="1" type="ORF">PIL02S_02194</name>
</gene>
<proteinExistence type="predicted"/>
<dbReference type="AlphaFoldDB" id="A0A2W0CLW7"/>
<evidence type="ECO:0000313" key="2">
    <source>
        <dbReference type="Proteomes" id="UP000247459"/>
    </source>
</evidence>
<sequence>MSLSWIWLDMWLQQFDTTYCNQKKPGKGDWNNTFLGFFLSVGAGMFKLHVYESTSSRI</sequence>
<evidence type="ECO:0000313" key="1">
    <source>
        <dbReference type="EMBL" id="PYY29245.1"/>
    </source>
</evidence>
<dbReference type="EMBL" id="PRLG01000018">
    <property type="protein sequence ID" value="PYY29245.1"/>
    <property type="molecule type" value="Genomic_DNA"/>
</dbReference>
<dbReference type="Proteomes" id="UP000247459">
    <property type="component" value="Unassembled WGS sequence"/>
</dbReference>
<organism evidence="1 2">
    <name type="scientific">Paenibacillus illinoisensis</name>
    <dbReference type="NCBI Taxonomy" id="59845"/>
    <lineage>
        <taxon>Bacteria</taxon>
        <taxon>Bacillati</taxon>
        <taxon>Bacillota</taxon>
        <taxon>Bacilli</taxon>
        <taxon>Bacillales</taxon>
        <taxon>Paenibacillaceae</taxon>
        <taxon>Paenibacillus</taxon>
    </lineage>
</organism>
<comment type="caution">
    <text evidence="1">The sequence shown here is derived from an EMBL/GenBank/DDBJ whole genome shotgun (WGS) entry which is preliminary data.</text>
</comment>
<name>A0A2W0CLW7_9BACL</name>